<organism evidence="1 2">
    <name type="scientific">Zhouia amylolytica</name>
    <dbReference type="NCBI Taxonomy" id="376730"/>
    <lineage>
        <taxon>Bacteria</taxon>
        <taxon>Pseudomonadati</taxon>
        <taxon>Bacteroidota</taxon>
        <taxon>Flavobacteriia</taxon>
        <taxon>Flavobacteriales</taxon>
        <taxon>Flavobacteriaceae</taxon>
        <taxon>Zhouia</taxon>
    </lineage>
</organism>
<dbReference type="RefSeq" id="WP_074976368.1">
    <property type="nucleotide sequence ID" value="NZ_FPAG01000001.1"/>
</dbReference>
<dbReference type="Proteomes" id="UP000183209">
    <property type="component" value="Unassembled WGS sequence"/>
</dbReference>
<proteinExistence type="predicted"/>
<name>A0A1I6PCT1_9FLAO</name>
<dbReference type="EMBL" id="FPAG01000001">
    <property type="protein sequence ID" value="SFS37996.1"/>
    <property type="molecule type" value="Genomic_DNA"/>
</dbReference>
<dbReference type="OrthoDB" id="1148327at2"/>
<reference evidence="1 2" key="1">
    <citation type="submission" date="2016-10" db="EMBL/GenBank/DDBJ databases">
        <authorList>
            <person name="de Groot N.N."/>
        </authorList>
    </citation>
    <scope>NUCLEOTIDE SEQUENCE [LARGE SCALE GENOMIC DNA]</scope>
    <source>
        <strain evidence="1 2">CGMCC 1.6114</strain>
    </source>
</reference>
<evidence type="ECO:0008006" key="3">
    <source>
        <dbReference type="Google" id="ProtNLM"/>
    </source>
</evidence>
<evidence type="ECO:0000313" key="1">
    <source>
        <dbReference type="EMBL" id="SFS37996.1"/>
    </source>
</evidence>
<gene>
    <name evidence="1" type="ORF">SAMN04487906_0232</name>
</gene>
<protein>
    <recommendedName>
        <fullName evidence="3">DUF4303 domain-containing protein</fullName>
    </recommendedName>
</protein>
<accession>A0A1I6PCT1</accession>
<sequence>MSLPADTCATVLEEYIFEQICKGLEQIAINEKDSIYAYSLYCYDAFADPLRANLTLGYNTIEHYRSEMDAAYNDKEPETFFDFINTPHDDMEAKWNYAFWLQNDIVSIGTADDKKGKELITNWIKEQGFYYTEEESWKNFEACMEKARAVTKQFLKILVKVVQRLHQKFNLKVPILIHQLESFEGITEYNIEANGKSLVKEYLDTYGEYEQELYAHMLYSFLDIIDGIQESIVDSIYAYSLLIKHENNDPRRPTLTIGYNTKSNYLNQIKNTRNCQEAKWNHNYWLHDNIGEIGSVNDVRGRDLIEKWSRYEALFYTYEEYYQGSMECLEKGKKITDNFIKTVKNAIEGMLSIHRLNKPMIMYTDQNQVTLINDSLEAEGEQLVLEFRKWVSKRNQ</sequence>
<evidence type="ECO:0000313" key="2">
    <source>
        <dbReference type="Proteomes" id="UP000183209"/>
    </source>
</evidence>
<dbReference type="AlphaFoldDB" id="A0A1I6PCT1"/>